<reference evidence="11 12" key="1">
    <citation type="journal article" date="2023" name="IScience">
        <title>Expanded male sex-determining region conserved during the evolution of homothallism in the green alga Volvox.</title>
        <authorList>
            <person name="Yamamoto K."/>
            <person name="Matsuzaki R."/>
            <person name="Mahakham W."/>
            <person name="Heman W."/>
            <person name="Sekimoto H."/>
            <person name="Kawachi M."/>
            <person name="Minakuchi Y."/>
            <person name="Toyoda A."/>
            <person name="Nozaki H."/>
        </authorList>
    </citation>
    <scope>NUCLEOTIDE SEQUENCE [LARGE SCALE GENOMIC DNA]</scope>
    <source>
        <strain evidence="11 12">NIES-4468</strain>
    </source>
</reference>
<dbReference type="Pfam" id="PF00675">
    <property type="entry name" value="Peptidase_M16"/>
    <property type="match status" value="2"/>
</dbReference>
<dbReference type="Pfam" id="PF05193">
    <property type="entry name" value="Peptidase_M16_C"/>
    <property type="match status" value="1"/>
</dbReference>
<feature type="domain" description="Peptidase M16 N-terminal" evidence="9">
    <location>
        <begin position="355"/>
        <end position="416"/>
    </location>
</feature>
<dbReference type="EMBL" id="BSDZ01000015">
    <property type="protein sequence ID" value="GLI63294.1"/>
    <property type="molecule type" value="Genomic_DNA"/>
</dbReference>
<evidence type="ECO:0000259" key="9">
    <source>
        <dbReference type="Pfam" id="PF00675"/>
    </source>
</evidence>
<sequence length="741" mass="78838">MHAAHSVSARVSFASGRHPTLNAQRSTSWAGVRWTLQQPNFISSTSVRARKSPWSCSSGDYFLLGCRKSARPTAGLQRACPGSQSAPLCPTMSSNSKDAFLELLTAPCSASATSSQVFPAPPRREAPEAKRCFGQGPMTISYSTRLSKPQSYPSPNPSQDHGSLQPELQPQQQPQPHGAASASRRNVLLASAVMVATSAVAATGPLVLPSAASAAALSGRPPPEMGFEPRVVEFTLSNGLHFIVLPRRNAPVVSCHTYANVGAWNESPGCTGMAHLLEHMAFKGTPRVGSVDFLREAPLLDALDEAFYELREAKAAVASGGPGGAGPTRISTLRSRLRTLQETAAALAVPNAFGATLQRAGGAGLNATTSHDQTRYFVSLPSNKLELWMSLEAERFRAPVFRELYSEKSVIEEERRLRVDNAPMGRFQQEFALASLANNYRRPVIGFEEDFDAIGRREVQAFFDQFYGPANLTIAIVGDAEPRVVKRMAERYWGDWRGPPGYQVLPRGGSASAPSSSSSISTVPGTGAVGAGARAALVGPWGREEQDPRPEAFLSGSRTFMRAPARSGPAALLGYYRPPLSCREGVVLEVLADVLAGGRTSRLNSELVLTGKALSASVVSAYPGELHAGLSLVYGVPREGEGPEAVATLLQQQLAALVEDGVSASELARVQRAVRAGLLASAQSNSAMASALASYHVATGSWRGLLTELELVSELKGSELRDVAERVFAPNNCFTGYVLKA</sequence>
<dbReference type="Proteomes" id="UP001165090">
    <property type="component" value="Unassembled WGS sequence"/>
</dbReference>
<dbReference type="InterPro" id="IPR011765">
    <property type="entry name" value="Pept_M16_N"/>
</dbReference>
<dbReference type="SUPFAM" id="SSF63411">
    <property type="entry name" value="LuxS/MPP-like metallohydrolase"/>
    <property type="match status" value="2"/>
</dbReference>
<accession>A0ABQ5S0Z9</accession>
<proteinExistence type="inferred from homology"/>
<feature type="compositionally biased region" description="Low complexity" evidence="8">
    <location>
        <begin position="510"/>
        <end position="526"/>
    </location>
</feature>
<evidence type="ECO:0000256" key="4">
    <source>
        <dbReference type="ARBA" id="ARBA00022801"/>
    </source>
</evidence>
<evidence type="ECO:0000256" key="7">
    <source>
        <dbReference type="RuleBase" id="RU004447"/>
    </source>
</evidence>
<organism evidence="11 12">
    <name type="scientific">Volvox africanus</name>
    <dbReference type="NCBI Taxonomy" id="51714"/>
    <lineage>
        <taxon>Eukaryota</taxon>
        <taxon>Viridiplantae</taxon>
        <taxon>Chlorophyta</taxon>
        <taxon>core chlorophytes</taxon>
        <taxon>Chlorophyceae</taxon>
        <taxon>CS clade</taxon>
        <taxon>Chlamydomonadales</taxon>
        <taxon>Volvocaceae</taxon>
        <taxon>Volvox</taxon>
    </lineage>
</organism>
<name>A0ABQ5S0Z9_9CHLO</name>
<comment type="similarity">
    <text evidence="1 7">Belongs to the peptidase M16 family.</text>
</comment>
<dbReference type="InterPro" id="IPR050626">
    <property type="entry name" value="Peptidase_M16"/>
</dbReference>
<dbReference type="Gene3D" id="3.30.830.10">
    <property type="entry name" value="Metalloenzyme, LuxS/M16 peptidase-like"/>
    <property type="match status" value="3"/>
</dbReference>
<dbReference type="PROSITE" id="PS00143">
    <property type="entry name" value="INSULINASE"/>
    <property type="match status" value="1"/>
</dbReference>
<keyword evidence="3" id="KW-0479">Metal-binding</keyword>
<feature type="compositionally biased region" description="Low complexity" evidence="8">
    <location>
        <begin position="164"/>
        <end position="176"/>
    </location>
</feature>
<evidence type="ECO:0000256" key="8">
    <source>
        <dbReference type="SAM" id="MobiDB-lite"/>
    </source>
</evidence>
<feature type="region of interest" description="Disordered" evidence="8">
    <location>
        <begin position="505"/>
        <end position="526"/>
    </location>
</feature>
<keyword evidence="6" id="KW-0482">Metalloprotease</keyword>
<keyword evidence="2" id="KW-0645">Protease</keyword>
<evidence type="ECO:0000313" key="11">
    <source>
        <dbReference type="EMBL" id="GLI63294.1"/>
    </source>
</evidence>
<evidence type="ECO:0000259" key="10">
    <source>
        <dbReference type="Pfam" id="PF05193"/>
    </source>
</evidence>
<keyword evidence="5" id="KW-0862">Zinc</keyword>
<dbReference type="InterPro" id="IPR001431">
    <property type="entry name" value="Pept_M16_Zn_BS"/>
</dbReference>
<evidence type="ECO:0000256" key="2">
    <source>
        <dbReference type="ARBA" id="ARBA00022670"/>
    </source>
</evidence>
<feature type="domain" description="Peptidase M16 N-terminal" evidence="9">
    <location>
        <begin position="247"/>
        <end position="294"/>
    </location>
</feature>
<evidence type="ECO:0000256" key="6">
    <source>
        <dbReference type="ARBA" id="ARBA00023049"/>
    </source>
</evidence>
<comment type="caution">
    <text evidence="11">The sequence shown here is derived from an EMBL/GenBank/DDBJ whole genome shotgun (WGS) entry which is preliminary data.</text>
</comment>
<gene>
    <name evidence="11" type="ORF">VaNZ11_006201</name>
</gene>
<evidence type="ECO:0008006" key="13">
    <source>
        <dbReference type="Google" id="ProtNLM"/>
    </source>
</evidence>
<dbReference type="InterPro" id="IPR007863">
    <property type="entry name" value="Peptidase_M16_C"/>
</dbReference>
<evidence type="ECO:0000256" key="3">
    <source>
        <dbReference type="ARBA" id="ARBA00022723"/>
    </source>
</evidence>
<keyword evidence="4" id="KW-0378">Hydrolase</keyword>
<dbReference type="PANTHER" id="PTHR43690">
    <property type="entry name" value="NARDILYSIN"/>
    <property type="match status" value="1"/>
</dbReference>
<protein>
    <recommendedName>
        <fullName evidence="13">Peptidase M16 N-terminal domain-containing protein</fullName>
    </recommendedName>
</protein>
<dbReference type="InterPro" id="IPR011249">
    <property type="entry name" value="Metalloenz_LuxS/M16"/>
</dbReference>
<evidence type="ECO:0000256" key="1">
    <source>
        <dbReference type="ARBA" id="ARBA00007261"/>
    </source>
</evidence>
<keyword evidence="12" id="KW-1185">Reference proteome</keyword>
<dbReference type="PANTHER" id="PTHR43690:SF17">
    <property type="entry name" value="PROTEIN YHJJ"/>
    <property type="match status" value="1"/>
</dbReference>
<feature type="region of interest" description="Disordered" evidence="8">
    <location>
        <begin position="113"/>
        <end position="183"/>
    </location>
</feature>
<evidence type="ECO:0000313" key="12">
    <source>
        <dbReference type="Proteomes" id="UP001165090"/>
    </source>
</evidence>
<evidence type="ECO:0000256" key="5">
    <source>
        <dbReference type="ARBA" id="ARBA00022833"/>
    </source>
</evidence>
<feature type="domain" description="Peptidase M16 C-terminal" evidence="10">
    <location>
        <begin position="455"/>
        <end position="673"/>
    </location>
</feature>
<feature type="compositionally biased region" description="Basic and acidic residues" evidence="8">
    <location>
        <begin position="122"/>
        <end position="131"/>
    </location>
</feature>
<feature type="compositionally biased region" description="Polar residues" evidence="8">
    <location>
        <begin position="138"/>
        <end position="162"/>
    </location>
</feature>